<comment type="caution">
    <text evidence="3">The sequence shown here is derived from an EMBL/GenBank/DDBJ whole genome shotgun (WGS) entry which is preliminary data.</text>
</comment>
<dbReference type="AlphaFoldDB" id="A0A9J6BGX5"/>
<dbReference type="Pfam" id="PF13894">
    <property type="entry name" value="zf-C2H2_4"/>
    <property type="match status" value="1"/>
</dbReference>
<evidence type="ECO:0000313" key="3">
    <source>
        <dbReference type="EMBL" id="KAG5669100.1"/>
    </source>
</evidence>
<evidence type="ECO:0000313" key="4">
    <source>
        <dbReference type="Proteomes" id="UP001107558"/>
    </source>
</evidence>
<feature type="domain" description="C2H2-type" evidence="2">
    <location>
        <begin position="33"/>
        <end position="60"/>
    </location>
</feature>
<proteinExistence type="predicted"/>
<dbReference type="GO" id="GO:0008270">
    <property type="term" value="F:zinc ion binding"/>
    <property type="evidence" value="ECO:0007669"/>
    <property type="project" value="UniProtKB-KW"/>
</dbReference>
<keyword evidence="4" id="KW-1185">Reference proteome</keyword>
<keyword evidence="1" id="KW-0862">Zinc</keyword>
<dbReference type="SMART" id="SM00355">
    <property type="entry name" value="ZnF_C2H2"/>
    <property type="match status" value="2"/>
</dbReference>
<sequence>MESVKILEPQMKSKSEGLGKNNSLTSNLSLCEFECNLCDEIFSNKGALGTHMKFHSGYKYKCEICKCKYITKLRLNQHLNRQHKHVAKCSKPDEGKEVKKNFDPKVFHKTDEKRQKQDKKLDIDVRKKSTGAGFLKYRTDEGLNTSKKKIH</sequence>
<dbReference type="PROSITE" id="PS00028">
    <property type="entry name" value="ZINC_FINGER_C2H2_1"/>
    <property type="match status" value="2"/>
</dbReference>
<organism evidence="3 4">
    <name type="scientific">Polypedilum vanderplanki</name>
    <name type="common">Sleeping chironomid midge</name>
    <dbReference type="NCBI Taxonomy" id="319348"/>
    <lineage>
        <taxon>Eukaryota</taxon>
        <taxon>Metazoa</taxon>
        <taxon>Ecdysozoa</taxon>
        <taxon>Arthropoda</taxon>
        <taxon>Hexapoda</taxon>
        <taxon>Insecta</taxon>
        <taxon>Pterygota</taxon>
        <taxon>Neoptera</taxon>
        <taxon>Endopterygota</taxon>
        <taxon>Diptera</taxon>
        <taxon>Nematocera</taxon>
        <taxon>Chironomoidea</taxon>
        <taxon>Chironomidae</taxon>
        <taxon>Chironominae</taxon>
        <taxon>Polypedilum</taxon>
        <taxon>Polypedilum</taxon>
    </lineage>
</organism>
<keyword evidence="1" id="KW-0479">Metal-binding</keyword>
<evidence type="ECO:0000256" key="1">
    <source>
        <dbReference type="PROSITE-ProRule" id="PRU00042"/>
    </source>
</evidence>
<keyword evidence="1" id="KW-0863">Zinc-finger</keyword>
<dbReference type="SUPFAM" id="SSF57667">
    <property type="entry name" value="beta-beta-alpha zinc fingers"/>
    <property type="match status" value="1"/>
</dbReference>
<dbReference type="Gene3D" id="3.30.160.60">
    <property type="entry name" value="Classic Zinc Finger"/>
    <property type="match status" value="1"/>
</dbReference>
<accession>A0A9J6BGX5</accession>
<dbReference type="PROSITE" id="PS50157">
    <property type="entry name" value="ZINC_FINGER_C2H2_2"/>
    <property type="match status" value="1"/>
</dbReference>
<protein>
    <recommendedName>
        <fullName evidence="2">C2H2-type domain-containing protein</fullName>
    </recommendedName>
</protein>
<dbReference type="InterPro" id="IPR013087">
    <property type="entry name" value="Znf_C2H2_type"/>
</dbReference>
<dbReference type="EMBL" id="JADBJN010000004">
    <property type="protein sequence ID" value="KAG5669100.1"/>
    <property type="molecule type" value="Genomic_DNA"/>
</dbReference>
<evidence type="ECO:0000259" key="2">
    <source>
        <dbReference type="PROSITE" id="PS50157"/>
    </source>
</evidence>
<name>A0A9J6BGX5_POLVA</name>
<dbReference type="InterPro" id="IPR036236">
    <property type="entry name" value="Znf_C2H2_sf"/>
</dbReference>
<gene>
    <name evidence="3" type="ORF">PVAND_016997</name>
</gene>
<dbReference type="Proteomes" id="UP001107558">
    <property type="component" value="Chromosome 4"/>
</dbReference>
<reference evidence="3" key="1">
    <citation type="submission" date="2021-03" db="EMBL/GenBank/DDBJ databases">
        <title>Chromosome level genome of the anhydrobiotic midge Polypedilum vanderplanki.</title>
        <authorList>
            <person name="Yoshida Y."/>
            <person name="Kikawada T."/>
            <person name="Gusev O."/>
        </authorList>
    </citation>
    <scope>NUCLEOTIDE SEQUENCE</scope>
    <source>
        <strain evidence="3">NIAS01</strain>
        <tissue evidence="3">Whole body or cell culture</tissue>
    </source>
</reference>